<protein>
    <submittedName>
        <fullName evidence="2">Heme NO-binding domain-containing protein</fullName>
    </submittedName>
</protein>
<accession>A0ABS8BPE1</accession>
<sequence length="180" mass="20390">MYGIVNKALEEMVCTRFGKPTWDKILRQAGLVDEFFLSNEGYPDDITYRLVAASCEVTQLEAAPLLQDFGRHWVLETGRRSYGGLLEAGGSNLTEFLLNLPNFHARVSLIYPQLKPPEFVSEALAPKKIQLKYYSHRPGLANFVIGLLDGLGILFSTPVQVEQTKTRQSQEDYDEFIVCW</sequence>
<dbReference type="PANTHER" id="PTHR45655">
    <property type="entry name" value="GUANYLATE CYCLASE SOLUBLE SUBUNIT BETA-2"/>
    <property type="match status" value="1"/>
</dbReference>
<organism evidence="2 3">
    <name type="scientific">Deefgea salmonis</name>
    <dbReference type="NCBI Taxonomy" id="2875502"/>
    <lineage>
        <taxon>Bacteria</taxon>
        <taxon>Pseudomonadati</taxon>
        <taxon>Pseudomonadota</taxon>
        <taxon>Betaproteobacteria</taxon>
        <taxon>Neisseriales</taxon>
        <taxon>Chitinibacteraceae</taxon>
        <taxon>Deefgea</taxon>
    </lineage>
</organism>
<dbReference type="InterPro" id="IPR011644">
    <property type="entry name" value="Heme_NO-bd"/>
</dbReference>
<feature type="domain" description="Heme NO-binding" evidence="1">
    <location>
        <begin position="2"/>
        <end position="163"/>
    </location>
</feature>
<dbReference type="EMBL" id="JAJAWG010000013">
    <property type="protein sequence ID" value="MCB5197346.1"/>
    <property type="molecule type" value="Genomic_DNA"/>
</dbReference>
<dbReference type="InterPro" id="IPR038158">
    <property type="entry name" value="H-NOX_domain_sf"/>
</dbReference>
<name>A0ABS8BPE1_9NEIS</name>
<dbReference type="PANTHER" id="PTHR45655:SF13">
    <property type="entry name" value="SOLUBLE GUANYLATE CYCLASE GCY-32-RELATED"/>
    <property type="match status" value="1"/>
</dbReference>
<dbReference type="Gene3D" id="3.90.1520.10">
    <property type="entry name" value="H-NOX domain"/>
    <property type="match status" value="1"/>
</dbReference>
<evidence type="ECO:0000259" key="1">
    <source>
        <dbReference type="Pfam" id="PF07700"/>
    </source>
</evidence>
<reference evidence="2 3" key="1">
    <citation type="submission" date="2021-10" db="EMBL/GenBank/DDBJ databases">
        <authorList>
            <person name="Chen M."/>
        </authorList>
    </citation>
    <scope>NUCLEOTIDE SEQUENCE [LARGE SCALE GENOMIC DNA]</scope>
    <source>
        <strain evidence="2 3">H3-26</strain>
    </source>
</reference>
<proteinExistence type="predicted"/>
<dbReference type="InterPro" id="IPR024096">
    <property type="entry name" value="NO_sig/Golgi_transp_ligand-bd"/>
</dbReference>
<comment type="caution">
    <text evidence="2">The sequence shown here is derived from an EMBL/GenBank/DDBJ whole genome shotgun (WGS) entry which is preliminary data.</text>
</comment>
<dbReference type="RefSeq" id="WP_226765046.1">
    <property type="nucleotide sequence ID" value="NZ_JAJAWG010000013.1"/>
</dbReference>
<keyword evidence="3" id="KW-1185">Reference proteome</keyword>
<gene>
    <name evidence="2" type="ORF">LG219_13855</name>
</gene>
<evidence type="ECO:0000313" key="3">
    <source>
        <dbReference type="Proteomes" id="UP001198034"/>
    </source>
</evidence>
<evidence type="ECO:0000313" key="2">
    <source>
        <dbReference type="EMBL" id="MCB5197346.1"/>
    </source>
</evidence>
<dbReference type="Proteomes" id="UP001198034">
    <property type="component" value="Unassembled WGS sequence"/>
</dbReference>
<dbReference type="SUPFAM" id="SSF111126">
    <property type="entry name" value="Ligand-binding domain in the NO signalling and Golgi transport"/>
    <property type="match status" value="1"/>
</dbReference>
<dbReference type="Pfam" id="PF07700">
    <property type="entry name" value="HNOB"/>
    <property type="match status" value="1"/>
</dbReference>